<evidence type="ECO:0000259" key="8">
    <source>
        <dbReference type="PROSITE" id="PS50222"/>
    </source>
</evidence>
<keyword evidence="3" id="KW-0106">Calcium</keyword>
<dbReference type="InterPro" id="IPR043203">
    <property type="entry name" value="VGCC_Ca_Na"/>
</dbReference>
<dbReference type="PANTHER" id="PTHR10037">
    <property type="entry name" value="VOLTAGE-GATED CATION CHANNEL CALCIUM AND SODIUM"/>
    <property type="match status" value="1"/>
</dbReference>
<feature type="region of interest" description="Disordered" evidence="6">
    <location>
        <begin position="585"/>
        <end position="606"/>
    </location>
</feature>
<feature type="transmembrane region" description="Helical" evidence="7">
    <location>
        <begin position="139"/>
        <end position="158"/>
    </location>
</feature>
<dbReference type="InterPro" id="IPR002048">
    <property type="entry name" value="EF_hand_dom"/>
</dbReference>
<evidence type="ECO:0000256" key="5">
    <source>
        <dbReference type="ARBA" id="ARBA00023136"/>
    </source>
</evidence>
<evidence type="ECO:0000313" key="9">
    <source>
        <dbReference type="EMBL" id="CAK9002183.1"/>
    </source>
</evidence>
<dbReference type="SMART" id="SM00054">
    <property type="entry name" value="EFh"/>
    <property type="match status" value="2"/>
</dbReference>
<gene>
    <name evidence="9" type="ORF">CCMP2556_LOCUS6746</name>
</gene>
<dbReference type="Gene3D" id="1.10.287.70">
    <property type="match status" value="1"/>
</dbReference>
<dbReference type="Gene3D" id="1.20.120.350">
    <property type="entry name" value="Voltage-gated potassium channels. Chain C"/>
    <property type="match status" value="1"/>
</dbReference>
<dbReference type="CDD" id="cd00051">
    <property type="entry name" value="EFh"/>
    <property type="match status" value="1"/>
</dbReference>
<dbReference type="InterPro" id="IPR018247">
    <property type="entry name" value="EF_Hand_1_Ca_BS"/>
</dbReference>
<evidence type="ECO:0000256" key="6">
    <source>
        <dbReference type="SAM" id="MobiDB-lite"/>
    </source>
</evidence>
<evidence type="ECO:0000256" key="2">
    <source>
        <dbReference type="ARBA" id="ARBA00022692"/>
    </source>
</evidence>
<evidence type="ECO:0000256" key="1">
    <source>
        <dbReference type="ARBA" id="ARBA00004141"/>
    </source>
</evidence>
<feature type="compositionally biased region" description="Polar residues" evidence="6">
    <location>
        <begin position="1"/>
        <end position="15"/>
    </location>
</feature>
<feature type="transmembrane region" description="Helical" evidence="7">
    <location>
        <begin position="290"/>
        <end position="313"/>
    </location>
</feature>
<dbReference type="Proteomes" id="UP001642484">
    <property type="component" value="Unassembled WGS sequence"/>
</dbReference>
<feature type="transmembrane region" description="Helical" evidence="7">
    <location>
        <begin position="204"/>
        <end position="226"/>
    </location>
</feature>
<feature type="transmembrane region" description="Helical" evidence="7">
    <location>
        <begin position="106"/>
        <end position="127"/>
    </location>
</feature>
<accession>A0ABP0ILG4</accession>
<feature type="region of interest" description="Disordered" evidence="6">
    <location>
        <begin position="1"/>
        <end position="37"/>
    </location>
</feature>
<evidence type="ECO:0000313" key="10">
    <source>
        <dbReference type="Proteomes" id="UP001642484"/>
    </source>
</evidence>
<dbReference type="Pfam" id="PF00520">
    <property type="entry name" value="Ion_trans"/>
    <property type="match status" value="1"/>
</dbReference>
<keyword evidence="2 7" id="KW-0812">Transmembrane</keyword>
<feature type="domain" description="EF-hand" evidence="8">
    <location>
        <begin position="337"/>
        <end position="372"/>
    </location>
</feature>
<dbReference type="InterPro" id="IPR011992">
    <property type="entry name" value="EF-hand-dom_pair"/>
</dbReference>
<dbReference type="InterPro" id="IPR005821">
    <property type="entry name" value="Ion_trans_dom"/>
</dbReference>
<sequence>MTFAVSSNISSQCLSDSEPDVGPSSSKSSRKRSNPGAALHGDFIRAKTAQESSMEFDTHDKLRRSARRLTNNTCFNQFMALVVLFDAYCNCSDIDARAKLQHVPQVLQVGAACCLMLYTLELVLVVFAQGWASLKDWAFYLDLGVIICGCVEYILDLLVESTEVAARIGILRLLRLGRIIRLLQLLRKTRALRELQKLVTMMSTCLKALAWSFIFCFVIMTIWAMLIVEMINPLVQEIHAKYDTFQDCEQCLRATSSVMDANLLLFKTVIAGDSWGTIAVPVIEAYPPTAIIFVGSLLTLVFGVLNLIVAVVVDTFADARDRDILNLAEEMEQDMQADKRFLESVFDRIDVDHTGQLTLEQLVEGARTDTEFQSRLKVMDIDEMDLVQLFEMIDIDNSGFIESNEFIRPLSRWVRDSKTAPRFIKYNMMRTMQKQEELQQEQIALRQAVEVHFAELWQRLEAVQSSFPLPRQDCNSSMNSGPNFNQPMKLWGSANPEEFVEQPHASVKVRLKRMSEAEASVQQAMDRLEELVLRATESALKESKGLVKGVMSEVLVLKDHQREADTAEAPMIEPVLPVKVAPQANVARPGPDEDSFLSVSLTAEPT</sequence>
<dbReference type="SUPFAM" id="SSF81324">
    <property type="entry name" value="Voltage-gated potassium channels"/>
    <property type="match status" value="1"/>
</dbReference>
<dbReference type="EMBL" id="CAXAMN010002947">
    <property type="protein sequence ID" value="CAK9002183.1"/>
    <property type="molecule type" value="Genomic_DNA"/>
</dbReference>
<reference evidence="9 10" key="1">
    <citation type="submission" date="2024-02" db="EMBL/GenBank/DDBJ databases">
        <authorList>
            <person name="Chen Y."/>
            <person name="Shah S."/>
            <person name="Dougan E. K."/>
            <person name="Thang M."/>
            <person name="Chan C."/>
        </authorList>
    </citation>
    <scope>NUCLEOTIDE SEQUENCE [LARGE SCALE GENOMIC DNA]</scope>
</reference>
<keyword evidence="5 7" id="KW-0472">Membrane</keyword>
<proteinExistence type="predicted"/>
<dbReference type="Gene3D" id="1.10.238.10">
    <property type="entry name" value="EF-hand"/>
    <property type="match status" value="1"/>
</dbReference>
<keyword evidence="10" id="KW-1185">Reference proteome</keyword>
<name>A0ABP0ILG4_9DINO</name>
<keyword evidence="4 7" id="KW-1133">Transmembrane helix</keyword>
<comment type="subcellular location">
    <subcellularLocation>
        <location evidence="1">Membrane</location>
        <topology evidence="1">Multi-pass membrane protein</topology>
    </subcellularLocation>
</comment>
<feature type="domain" description="EF-hand" evidence="8">
    <location>
        <begin position="381"/>
        <end position="416"/>
    </location>
</feature>
<dbReference type="SUPFAM" id="SSF47473">
    <property type="entry name" value="EF-hand"/>
    <property type="match status" value="1"/>
</dbReference>
<evidence type="ECO:0000256" key="3">
    <source>
        <dbReference type="ARBA" id="ARBA00022837"/>
    </source>
</evidence>
<dbReference type="PANTHER" id="PTHR10037:SF62">
    <property type="entry name" value="SODIUM CHANNEL PROTEIN 60E"/>
    <property type="match status" value="1"/>
</dbReference>
<organism evidence="9 10">
    <name type="scientific">Durusdinium trenchii</name>
    <dbReference type="NCBI Taxonomy" id="1381693"/>
    <lineage>
        <taxon>Eukaryota</taxon>
        <taxon>Sar</taxon>
        <taxon>Alveolata</taxon>
        <taxon>Dinophyceae</taxon>
        <taxon>Suessiales</taxon>
        <taxon>Symbiodiniaceae</taxon>
        <taxon>Durusdinium</taxon>
    </lineage>
</organism>
<dbReference type="PROSITE" id="PS50222">
    <property type="entry name" value="EF_HAND_2"/>
    <property type="match status" value="2"/>
</dbReference>
<comment type="caution">
    <text evidence="9">The sequence shown here is derived from an EMBL/GenBank/DDBJ whole genome shotgun (WGS) entry which is preliminary data.</text>
</comment>
<dbReference type="PROSITE" id="PS00018">
    <property type="entry name" value="EF_HAND_1"/>
    <property type="match status" value="1"/>
</dbReference>
<feature type="compositionally biased region" description="Polar residues" evidence="6">
    <location>
        <begin position="597"/>
        <end position="606"/>
    </location>
</feature>
<evidence type="ECO:0000256" key="4">
    <source>
        <dbReference type="ARBA" id="ARBA00022989"/>
    </source>
</evidence>
<dbReference type="InterPro" id="IPR027359">
    <property type="entry name" value="Volt_channel_dom_sf"/>
</dbReference>
<evidence type="ECO:0000256" key="7">
    <source>
        <dbReference type="SAM" id="Phobius"/>
    </source>
</evidence>
<protein>
    <recommendedName>
        <fullName evidence="8">EF-hand domain-containing protein</fullName>
    </recommendedName>
</protein>